<organism evidence="3 4">
    <name type="scientific">Lacticaseibacillus thailandensis DSM 22698 = JCM 13996</name>
    <dbReference type="NCBI Taxonomy" id="1423810"/>
    <lineage>
        <taxon>Bacteria</taxon>
        <taxon>Bacillati</taxon>
        <taxon>Bacillota</taxon>
        <taxon>Bacilli</taxon>
        <taxon>Lactobacillales</taxon>
        <taxon>Lactobacillaceae</taxon>
        <taxon>Lacticaseibacillus</taxon>
    </lineage>
</organism>
<dbReference type="GO" id="GO:0090071">
    <property type="term" value="P:negative regulation of ribosome biogenesis"/>
    <property type="evidence" value="ECO:0007669"/>
    <property type="project" value="UniProtKB-UniRule"/>
</dbReference>
<evidence type="ECO:0000313" key="4">
    <source>
        <dbReference type="Proteomes" id="UP000051789"/>
    </source>
</evidence>
<comment type="subcellular location">
    <subcellularLocation>
        <location evidence="2">Cytoplasm</location>
    </subcellularLocation>
</comment>
<dbReference type="RefSeq" id="WP_056969079.1">
    <property type="nucleotide sequence ID" value="NZ_AYZK01000001.1"/>
</dbReference>
<dbReference type="Pfam" id="PF02410">
    <property type="entry name" value="RsfS"/>
    <property type="match status" value="1"/>
</dbReference>
<dbReference type="GO" id="GO:0042256">
    <property type="term" value="P:cytosolic ribosome assembly"/>
    <property type="evidence" value="ECO:0007669"/>
    <property type="project" value="UniProtKB-UniRule"/>
</dbReference>
<dbReference type="PANTHER" id="PTHR21043">
    <property type="entry name" value="IOJAP SUPERFAMILY ORTHOLOG"/>
    <property type="match status" value="1"/>
</dbReference>
<dbReference type="STRING" id="1423810.FD19_GL000597"/>
<dbReference type="InterPro" id="IPR004394">
    <property type="entry name" value="Iojap/RsfS/C7orf30"/>
</dbReference>
<evidence type="ECO:0000256" key="1">
    <source>
        <dbReference type="ARBA" id="ARBA00010574"/>
    </source>
</evidence>
<dbReference type="SUPFAM" id="SSF81301">
    <property type="entry name" value="Nucleotidyltransferase"/>
    <property type="match status" value="1"/>
</dbReference>
<dbReference type="GO" id="GO:0017148">
    <property type="term" value="P:negative regulation of translation"/>
    <property type="evidence" value="ECO:0007669"/>
    <property type="project" value="UniProtKB-UniRule"/>
</dbReference>
<protein>
    <recommendedName>
        <fullName evidence="2">Ribosomal silencing factor RsfS</fullName>
    </recommendedName>
</protein>
<keyword evidence="2" id="KW-0678">Repressor</keyword>
<dbReference type="GO" id="GO:0043023">
    <property type="term" value="F:ribosomal large subunit binding"/>
    <property type="evidence" value="ECO:0007669"/>
    <property type="project" value="TreeGrafter"/>
</dbReference>
<dbReference type="InterPro" id="IPR043519">
    <property type="entry name" value="NT_sf"/>
</dbReference>
<reference evidence="3 4" key="1">
    <citation type="journal article" date="2015" name="Genome Announc.">
        <title>Expanding the biotechnology potential of lactobacilli through comparative genomics of 213 strains and associated genera.</title>
        <authorList>
            <person name="Sun Z."/>
            <person name="Harris H.M."/>
            <person name="McCann A."/>
            <person name="Guo C."/>
            <person name="Argimon S."/>
            <person name="Zhang W."/>
            <person name="Yang X."/>
            <person name="Jeffery I.B."/>
            <person name="Cooney J.C."/>
            <person name="Kagawa T.F."/>
            <person name="Liu W."/>
            <person name="Song Y."/>
            <person name="Salvetti E."/>
            <person name="Wrobel A."/>
            <person name="Rasinkangas P."/>
            <person name="Parkhill J."/>
            <person name="Rea M.C."/>
            <person name="O'Sullivan O."/>
            <person name="Ritari J."/>
            <person name="Douillard F.P."/>
            <person name="Paul Ross R."/>
            <person name="Yang R."/>
            <person name="Briner A.E."/>
            <person name="Felis G.E."/>
            <person name="de Vos W.M."/>
            <person name="Barrangou R."/>
            <person name="Klaenhammer T.R."/>
            <person name="Caufield P.W."/>
            <person name="Cui Y."/>
            <person name="Zhang H."/>
            <person name="O'Toole P.W."/>
        </authorList>
    </citation>
    <scope>NUCLEOTIDE SEQUENCE [LARGE SCALE GENOMIC DNA]</scope>
    <source>
        <strain evidence="3 4">DSM 22698</strain>
    </source>
</reference>
<dbReference type="GO" id="GO:0005737">
    <property type="term" value="C:cytoplasm"/>
    <property type="evidence" value="ECO:0007669"/>
    <property type="project" value="UniProtKB-SubCell"/>
</dbReference>
<evidence type="ECO:0000313" key="3">
    <source>
        <dbReference type="EMBL" id="KRM88303.1"/>
    </source>
</evidence>
<keyword evidence="2" id="KW-0963">Cytoplasm</keyword>
<dbReference type="Proteomes" id="UP000051789">
    <property type="component" value="Unassembled WGS sequence"/>
</dbReference>
<dbReference type="Gene3D" id="3.30.460.10">
    <property type="entry name" value="Beta Polymerase, domain 2"/>
    <property type="match status" value="1"/>
</dbReference>
<dbReference type="PATRIC" id="fig|1423810.4.peg.613"/>
<sequence length="120" mass="13577">MTDSKQILATAVKAADDKRGEDIVALDMSKVSLLADYFLIITGNSERQVMAIVDNIEDQLAIDGVQVRSIEGRKGSKWILMDFGDVVIHVFTPDERKQYNLEQFWQDAPMVDVQEWMAAE</sequence>
<proteinExistence type="inferred from homology"/>
<dbReference type="PANTHER" id="PTHR21043:SF0">
    <property type="entry name" value="MITOCHONDRIAL ASSEMBLY OF RIBOSOMAL LARGE SUBUNIT PROTEIN 1"/>
    <property type="match status" value="1"/>
</dbReference>
<comment type="subunit">
    <text evidence="2">Interacts with ribosomal protein uL14 (rplN).</text>
</comment>
<keyword evidence="4" id="KW-1185">Reference proteome</keyword>
<dbReference type="AlphaFoldDB" id="A0A0R2C8W8"/>
<dbReference type="HAMAP" id="MF_01477">
    <property type="entry name" value="Iojap_RsfS"/>
    <property type="match status" value="1"/>
</dbReference>
<comment type="similarity">
    <text evidence="1 2">Belongs to the Iojap/RsfS family.</text>
</comment>
<gene>
    <name evidence="2" type="primary">rsfS</name>
    <name evidence="3" type="ORF">FD19_GL000597</name>
</gene>
<evidence type="ECO:0000256" key="2">
    <source>
        <dbReference type="HAMAP-Rule" id="MF_01477"/>
    </source>
</evidence>
<keyword evidence="2" id="KW-0810">Translation regulation</keyword>
<comment type="function">
    <text evidence="2">Functions as a ribosomal silencing factor. Interacts with ribosomal protein uL14 (rplN), blocking formation of intersubunit bridge B8. Prevents association of the 30S and 50S ribosomal subunits and the formation of functional ribosomes, thus repressing translation.</text>
</comment>
<name>A0A0R2C8W8_9LACO</name>
<comment type="caution">
    <text evidence="3">The sequence shown here is derived from an EMBL/GenBank/DDBJ whole genome shotgun (WGS) entry which is preliminary data.</text>
</comment>
<dbReference type="EMBL" id="AYZK01000001">
    <property type="protein sequence ID" value="KRM88303.1"/>
    <property type="molecule type" value="Genomic_DNA"/>
</dbReference>
<accession>A0A0R2C8W8</accession>
<dbReference type="NCBIfam" id="TIGR00090">
    <property type="entry name" value="rsfS_iojap_ybeB"/>
    <property type="match status" value="1"/>
</dbReference>